<dbReference type="InterPro" id="IPR006162">
    <property type="entry name" value="Ppantetheine_attach_site"/>
</dbReference>
<keyword evidence="6" id="KW-1185">Reference proteome</keyword>
<dbReference type="Pfam" id="PF00550">
    <property type="entry name" value="PP-binding"/>
    <property type="match status" value="1"/>
</dbReference>
<gene>
    <name evidence="5" type="ORF">D1632_14435</name>
</gene>
<evidence type="ECO:0000256" key="2">
    <source>
        <dbReference type="ARBA" id="ARBA00022450"/>
    </source>
</evidence>
<dbReference type="GO" id="GO:0043041">
    <property type="term" value="P:amino acid activation for nonribosomal peptide biosynthetic process"/>
    <property type="evidence" value="ECO:0007669"/>
    <property type="project" value="TreeGrafter"/>
</dbReference>
<dbReference type="SUPFAM" id="SSF52777">
    <property type="entry name" value="CoA-dependent acyltransferases"/>
    <property type="match status" value="2"/>
</dbReference>
<feature type="domain" description="Carrier" evidence="4">
    <location>
        <begin position="542"/>
        <end position="617"/>
    </location>
</feature>
<dbReference type="Proteomes" id="UP000267524">
    <property type="component" value="Unassembled WGS sequence"/>
</dbReference>
<dbReference type="PANTHER" id="PTHR45527:SF1">
    <property type="entry name" value="FATTY ACID SYNTHASE"/>
    <property type="match status" value="1"/>
</dbReference>
<dbReference type="GO" id="GO:0003824">
    <property type="term" value="F:catalytic activity"/>
    <property type="evidence" value="ECO:0007669"/>
    <property type="project" value="InterPro"/>
</dbReference>
<dbReference type="RefSeq" id="WP_122547927.1">
    <property type="nucleotide sequence ID" value="NZ_QWIV01000014.1"/>
</dbReference>
<dbReference type="PANTHER" id="PTHR45527">
    <property type="entry name" value="NONRIBOSOMAL PEPTIDE SYNTHETASE"/>
    <property type="match status" value="1"/>
</dbReference>
<dbReference type="PROSITE" id="PS00012">
    <property type="entry name" value="PHOSPHOPANTETHEINE"/>
    <property type="match status" value="1"/>
</dbReference>
<dbReference type="AlphaFoldDB" id="A0A3M7L979"/>
<dbReference type="FunFam" id="1.10.1200.10:FF:000005">
    <property type="entry name" value="Nonribosomal peptide synthetase 1"/>
    <property type="match status" value="1"/>
</dbReference>
<dbReference type="InterPro" id="IPR023213">
    <property type="entry name" value="CAT-like_dom_sf"/>
</dbReference>
<evidence type="ECO:0000259" key="4">
    <source>
        <dbReference type="PROSITE" id="PS50075"/>
    </source>
</evidence>
<name>A0A3M7L979_9FLAO</name>
<dbReference type="Gene3D" id="3.30.559.30">
    <property type="entry name" value="Nonribosomal peptide synthetase, condensation domain"/>
    <property type="match status" value="1"/>
</dbReference>
<dbReference type="GO" id="GO:0005737">
    <property type="term" value="C:cytoplasm"/>
    <property type="evidence" value="ECO:0007669"/>
    <property type="project" value="TreeGrafter"/>
</dbReference>
<sequence>MSSKILTNILENIVINNEDTIAITSGEKLITYQELNDQANYIANFLLSLNISRESVITTFLSDKALQIESLLGIFKSGKIYLPFDVKYGQNHWEELLTKIQPKVLLVSQEYLERLKKYQSLFQQSSLKIITIEAGNSKPSFSEIFIETFEKTEINTENISSETPKIVIADNDSNYIFFTSGTTGKPKAVLGSHISLSHFVHWEIKELDIKDKIQVAQITSLSFDASLRDIFVAFITGSTLHIPDQDTRNNHESLIKWLSLKKINLLHTIPTMLKVITSAGEEMEDHTPDLSELQYILLAGEKLYVKNITKWRALFGNKTVFYNLYGATESTLIKTFYKIPDLLEADITGSIPAGHPISNTRILILNENGDLCKIHEKGRVYIKTPFLSKGYYKNLEATAQKFIQNPLNDQKDIIYDTGDLGKYDQDRNLIIIGREDGEVKINGVRVDINSMESTISDFDGVDMVKCIVHIKNNNNTIICFYTSKILIDNDLRKMCTEYLTVYEQPLLIKIEEFPTNANGKVDVKRLKQEVENYISDKREIIPPSNATEEKLLDIWKEVLGFETISIKDSFFQLGGNSITAIRLLNKINKENNLSIRLNELYQNSSIISFAKIMTESLPTSDSEIVTRPIEEKYLCSNSQKRIWLTSAFNPKNDINNRLVALEIEGEFSIEKLNLAFQKTINKHESLRTLFKFVKNDIYQYIIKIEDVDFKIEEIEGKIDSFLEENNHKFELDKNIGIKVILLNDKSKDKYFLLIYLHHIISDAWSDSILFNEIITAYNDKQLEPLKIQYKDYVYWLDKRKNKDEDFWKNFLESCNYEDVLSLDFDRNKDRTYSGDTLSIELEYEDFNNLKENLKFNQINPSDFFVSIYGILLSKISNTNNFTIGTVVNGRTNFDIESLIGVFINYLPLKININDPKLSLIDFIKRQSVEYASVYDHQLYPFDLMVKNFYSSNDNSRNPIFDTALLFQSIGENKNASLENNSLKIKSYNFGVNHNKIAELDLKVDVMYGENSLSIHFQYNTNLFKNQTIENFLNSYKKIIKAFLININSRIEEITI</sequence>
<dbReference type="PROSITE" id="PS00455">
    <property type="entry name" value="AMP_BINDING"/>
    <property type="match status" value="1"/>
</dbReference>
<dbReference type="InterPro" id="IPR045851">
    <property type="entry name" value="AMP-bd_C_sf"/>
</dbReference>
<comment type="caution">
    <text evidence="5">The sequence shown here is derived from an EMBL/GenBank/DDBJ whole genome shotgun (WGS) entry which is preliminary data.</text>
</comment>
<dbReference type="SUPFAM" id="SSF47336">
    <property type="entry name" value="ACP-like"/>
    <property type="match status" value="1"/>
</dbReference>
<dbReference type="InterPro" id="IPR036736">
    <property type="entry name" value="ACP-like_sf"/>
</dbReference>
<dbReference type="Gene3D" id="3.30.300.30">
    <property type="match status" value="1"/>
</dbReference>
<keyword evidence="2" id="KW-0596">Phosphopantetheine</keyword>
<accession>A0A3M7L979</accession>
<dbReference type="InterPro" id="IPR042099">
    <property type="entry name" value="ANL_N_sf"/>
</dbReference>
<dbReference type="Gene3D" id="3.40.50.12780">
    <property type="entry name" value="N-terminal domain of ligase-like"/>
    <property type="match status" value="1"/>
</dbReference>
<evidence type="ECO:0000313" key="6">
    <source>
        <dbReference type="Proteomes" id="UP000267524"/>
    </source>
</evidence>
<dbReference type="Pfam" id="PF00501">
    <property type="entry name" value="AMP-binding"/>
    <property type="match status" value="1"/>
</dbReference>
<keyword evidence="3" id="KW-0597">Phosphoprotein</keyword>
<comment type="cofactor">
    <cofactor evidence="1">
        <name>pantetheine 4'-phosphate</name>
        <dbReference type="ChEBI" id="CHEBI:47942"/>
    </cofactor>
</comment>
<evidence type="ECO:0000313" key="5">
    <source>
        <dbReference type="EMBL" id="RMZ58779.1"/>
    </source>
</evidence>
<evidence type="ECO:0000256" key="1">
    <source>
        <dbReference type="ARBA" id="ARBA00001957"/>
    </source>
</evidence>
<reference evidence="5 6" key="1">
    <citation type="submission" date="2018-08" db="EMBL/GenBank/DDBJ databases">
        <title>Chryseobacterium nematophagum: a novel matrix digesting pathogen of nematodes.</title>
        <authorList>
            <person name="Page A."/>
            <person name="Roberts M."/>
            <person name="Felix M.-A."/>
            <person name="Weir W."/>
        </authorList>
    </citation>
    <scope>NUCLEOTIDE SEQUENCE [LARGE SCALE GENOMIC DNA]</scope>
    <source>
        <strain evidence="5 6">JUb275</strain>
    </source>
</reference>
<organism evidence="5 6">
    <name type="scientific">Chryseobacterium nematophagum</name>
    <dbReference type="NCBI Taxonomy" id="2305228"/>
    <lineage>
        <taxon>Bacteria</taxon>
        <taxon>Pseudomonadati</taxon>
        <taxon>Bacteroidota</taxon>
        <taxon>Flavobacteriia</taxon>
        <taxon>Flavobacteriales</taxon>
        <taxon>Weeksellaceae</taxon>
        <taxon>Chryseobacterium group</taxon>
        <taxon>Chryseobacterium</taxon>
    </lineage>
</organism>
<evidence type="ECO:0000256" key="3">
    <source>
        <dbReference type="ARBA" id="ARBA00022553"/>
    </source>
</evidence>
<dbReference type="PROSITE" id="PS50075">
    <property type="entry name" value="CARRIER"/>
    <property type="match status" value="1"/>
</dbReference>
<dbReference type="InterPro" id="IPR009081">
    <property type="entry name" value="PP-bd_ACP"/>
</dbReference>
<dbReference type="SUPFAM" id="SSF56801">
    <property type="entry name" value="Acetyl-CoA synthetase-like"/>
    <property type="match status" value="1"/>
</dbReference>
<dbReference type="InterPro" id="IPR000873">
    <property type="entry name" value="AMP-dep_synth/lig_dom"/>
</dbReference>
<dbReference type="Gene3D" id="3.30.559.10">
    <property type="entry name" value="Chloramphenicol acetyltransferase-like domain"/>
    <property type="match status" value="1"/>
</dbReference>
<dbReference type="InterPro" id="IPR001242">
    <property type="entry name" value="Condensation_dom"/>
</dbReference>
<dbReference type="InterPro" id="IPR020845">
    <property type="entry name" value="AMP-binding_CS"/>
</dbReference>
<dbReference type="GO" id="GO:0031177">
    <property type="term" value="F:phosphopantetheine binding"/>
    <property type="evidence" value="ECO:0007669"/>
    <property type="project" value="TreeGrafter"/>
</dbReference>
<dbReference type="Gene3D" id="1.10.1200.10">
    <property type="entry name" value="ACP-like"/>
    <property type="match status" value="1"/>
</dbReference>
<dbReference type="EMBL" id="QWIV01000014">
    <property type="protein sequence ID" value="RMZ58779.1"/>
    <property type="molecule type" value="Genomic_DNA"/>
</dbReference>
<proteinExistence type="predicted"/>
<dbReference type="GO" id="GO:0044550">
    <property type="term" value="P:secondary metabolite biosynthetic process"/>
    <property type="evidence" value="ECO:0007669"/>
    <property type="project" value="TreeGrafter"/>
</dbReference>
<dbReference type="Pfam" id="PF00668">
    <property type="entry name" value="Condensation"/>
    <property type="match status" value="1"/>
</dbReference>
<protein>
    <recommendedName>
        <fullName evidence="4">Carrier domain-containing protein</fullName>
    </recommendedName>
</protein>